<dbReference type="GO" id="GO:0005507">
    <property type="term" value="F:copper ion binding"/>
    <property type="evidence" value="ECO:0007669"/>
    <property type="project" value="InterPro"/>
</dbReference>
<dbReference type="RefSeq" id="WP_159368913.1">
    <property type="nucleotide sequence ID" value="NZ_WMEO01000008.1"/>
</dbReference>
<keyword evidence="9" id="KW-0812">Transmembrane</keyword>
<feature type="binding site" evidence="7">
    <location>
        <position position="153"/>
    </location>
    <ligand>
        <name>Cu cation</name>
        <dbReference type="ChEBI" id="CHEBI:23378"/>
    </ligand>
</feature>
<dbReference type="InterPro" id="IPR017533">
    <property type="entry name" value="Halocyanin"/>
</dbReference>
<dbReference type="GO" id="GO:0016020">
    <property type="term" value="C:membrane"/>
    <property type="evidence" value="ECO:0007669"/>
    <property type="project" value="UniProtKB-SubCell"/>
</dbReference>
<dbReference type="EMBL" id="WMEO01000008">
    <property type="protein sequence ID" value="MYL16433.1"/>
    <property type="molecule type" value="Genomic_DNA"/>
</dbReference>
<dbReference type="GO" id="GO:0009055">
    <property type="term" value="F:electron transfer activity"/>
    <property type="evidence" value="ECO:0007669"/>
    <property type="project" value="InterPro"/>
</dbReference>
<dbReference type="PROSITE" id="PS51318">
    <property type="entry name" value="TAT"/>
    <property type="match status" value="1"/>
</dbReference>
<keyword evidence="6 9" id="KW-0472">Membrane</keyword>
<dbReference type="InterPro" id="IPR002387">
    <property type="entry name" value="Plastocyanin"/>
</dbReference>
<dbReference type="InterPro" id="IPR006311">
    <property type="entry name" value="TAT_signal"/>
</dbReference>
<accession>A0A6B1ICI4</accession>
<feature type="binding site" evidence="7">
    <location>
        <position position="106"/>
    </location>
    <ligand>
        <name>Cu cation</name>
        <dbReference type="ChEBI" id="CHEBI:23378"/>
    </ligand>
</feature>
<dbReference type="CDD" id="cd04220">
    <property type="entry name" value="Halocyanin"/>
    <property type="match status" value="2"/>
</dbReference>
<feature type="transmembrane region" description="Helical" evidence="9">
    <location>
        <begin position="333"/>
        <end position="351"/>
    </location>
</feature>
<keyword evidence="2" id="KW-0813">Transport</keyword>
<dbReference type="Pfam" id="PF00127">
    <property type="entry name" value="Copper-bind"/>
    <property type="match status" value="2"/>
</dbReference>
<evidence type="ECO:0000256" key="6">
    <source>
        <dbReference type="ARBA" id="ARBA00023136"/>
    </source>
</evidence>
<evidence type="ECO:0000256" key="1">
    <source>
        <dbReference type="ARBA" id="ARBA00004370"/>
    </source>
</evidence>
<dbReference type="NCBIfam" id="TIGR03102">
    <property type="entry name" value="halo_cynanin"/>
    <property type="match status" value="2"/>
</dbReference>
<evidence type="ECO:0000256" key="5">
    <source>
        <dbReference type="ARBA" id="ARBA00023008"/>
    </source>
</evidence>
<keyword evidence="4" id="KW-0249">Electron transport</keyword>
<reference evidence="11 12" key="1">
    <citation type="submission" date="2019-11" db="EMBL/GenBank/DDBJ databases">
        <title>Genome sequences of 17 halophilic strains isolated from different environments.</title>
        <authorList>
            <person name="Furrow R.E."/>
        </authorList>
    </citation>
    <scope>NUCLEOTIDE SEQUENCE [LARGE SCALE GENOMIC DNA]</scope>
    <source>
        <strain evidence="11 12">22517_05_Cabo</strain>
    </source>
</reference>
<feature type="compositionally biased region" description="Gly residues" evidence="8">
    <location>
        <begin position="173"/>
        <end position="189"/>
    </location>
</feature>
<comment type="subcellular location">
    <subcellularLocation>
        <location evidence="1">Membrane</location>
    </subcellularLocation>
</comment>
<comment type="cofactor">
    <cofactor evidence="7">
        <name>Cu(2+)</name>
        <dbReference type="ChEBI" id="CHEBI:29036"/>
    </cofactor>
    <text evidence="7">The crystal structure with reduced Cu(1+) has also been determined.</text>
</comment>
<comment type="caution">
    <text evidence="11">The sequence shown here is derived from an EMBL/GenBank/DDBJ whole genome shotgun (WGS) entry which is preliminary data.</text>
</comment>
<feature type="domain" description="Blue (type 1) copper" evidence="10">
    <location>
        <begin position="70"/>
        <end position="159"/>
    </location>
</feature>
<gene>
    <name evidence="11" type="ORF">GLW36_07190</name>
</gene>
<feature type="domain" description="Blue (type 1) copper" evidence="10">
    <location>
        <begin position="213"/>
        <end position="302"/>
    </location>
</feature>
<keyword evidence="9" id="KW-1133">Transmembrane helix</keyword>
<feature type="binding site" evidence="7">
    <location>
        <position position="145"/>
    </location>
    <ligand>
        <name>Cu cation</name>
        <dbReference type="ChEBI" id="CHEBI:23378"/>
    </ligand>
</feature>
<dbReference type="PANTHER" id="PTHR34192">
    <property type="entry name" value="PLASTOCYANIN MAJOR ISOFORM, CHLOROPLASTIC-RELATED"/>
    <property type="match status" value="1"/>
</dbReference>
<evidence type="ECO:0000259" key="10">
    <source>
        <dbReference type="Pfam" id="PF00127"/>
    </source>
</evidence>
<evidence type="ECO:0000256" key="7">
    <source>
        <dbReference type="PIRSR" id="PIRSR602387-1"/>
    </source>
</evidence>
<feature type="binding site" evidence="7">
    <location>
        <position position="148"/>
    </location>
    <ligand>
        <name>Cu cation</name>
        <dbReference type="ChEBI" id="CHEBI:23378"/>
    </ligand>
</feature>
<evidence type="ECO:0000256" key="9">
    <source>
        <dbReference type="SAM" id="Phobius"/>
    </source>
</evidence>
<dbReference type="Gene3D" id="2.60.40.420">
    <property type="entry name" value="Cupredoxins - blue copper proteins"/>
    <property type="match status" value="2"/>
</dbReference>
<keyword evidence="3 7" id="KW-0479">Metal-binding</keyword>
<dbReference type="InterPro" id="IPR000923">
    <property type="entry name" value="BlueCu_1"/>
</dbReference>
<evidence type="ECO:0000256" key="2">
    <source>
        <dbReference type="ARBA" id="ARBA00022448"/>
    </source>
</evidence>
<protein>
    <submittedName>
        <fullName evidence="11">Halocyanin domain-containing protein</fullName>
    </submittedName>
</protein>
<dbReference type="SUPFAM" id="SSF49503">
    <property type="entry name" value="Cupredoxins"/>
    <property type="match status" value="2"/>
</dbReference>
<dbReference type="PRINTS" id="PR00157">
    <property type="entry name" value="PLASTOCYANIN"/>
</dbReference>
<feature type="region of interest" description="Disordered" evidence="8">
    <location>
        <begin position="165"/>
        <end position="192"/>
    </location>
</feature>
<evidence type="ECO:0000256" key="3">
    <source>
        <dbReference type="ARBA" id="ARBA00022723"/>
    </source>
</evidence>
<name>A0A6B1ICI4_9EURY</name>
<evidence type="ECO:0000313" key="11">
    <source>
        <dbReference type="EMBL" id="MYL16433.1"/>
    </source>
</evidence>
<organism evidence="11 12">
    <name type="scientific">Halorubrum distributum</name>
    <dbReference type="NCBI Taxonomy" id="29283"/>
    <lineage>
        <taxon>Archaea</taxon>
        <taxon>Methanobacteriati</taxon>
        <taxon>Methanobacteriota</taxon>
        <taxon>Stenosarchaea group</taxon>
        <taxon>Halobacteria</taxon>
        <taxon>Halobacteriales</taxon>
        <taxon>Haloferacaceae</taxon>
        <taxon>Halorubrum</taxon>
        <taxon>Halorubrum distributum group</taxon>
    </lineage>
</organism>
<sequence>MTRNADAAAEGDDAGSMSRRGFFRAGAAGAAVAAGVAAGSGTVAAQYDGWLEGVSNYDGTHDYRGQDEVTVEVGAGENGLRFGPAAILIDPGATVVWEWTGQGGGHNVVEETGAFDSGSAVAEEGTTFEHTFEDAGDGDTFNYYCGPHQSVGMKGVVAVGSVDDDLVDPQAEGGDGSDGGDGEGSGASGYGDWFENVGNYEGTRDLRGQDEVTVAVGGGENGLLFDPPAILVDQGTTVVWEWTGQGGGHNVVEENGAFDSGSAVAEEGTTFEHTFEDAGEGDVFRYACEPHQSVGMKGAVAVGAVDDDLLGGEGGSGGSGGGSGLSASDIGTLALGFGFAGALLVPLFYAAHQMAERNADRNA</sequence>
<keyword evidence="5 7" id="KW-0186">Copper</keyword>
<proteinExistence type="predicted"/>
<dbReference type="PANTHER" id="PTHR34192:SF10">
    <property type="entry name" value="PLASTOCYANIN MAJOR ISOFORM, CHLOROPLASTIC-RELATED"/>
    <property type="match status" value="1"/>
</dbReference>
<evidence type="ECO:0000313" key="12">
    <source>
        <dbReference type="Proteomes" id="UP000460194"/>
    </source>
</evidence>
<evidence type="ECO:0000256" key="8">
    <source>
        <dbReference type="SAM" id="MobiDB-lite"/>
    </source>
</evidence>
<evidence type="ECO:0000256" key="4">
    <source>
        <dbReference type="ARBA" id="ARBA00022982"/>
    </source>
</evidence>
<dbReference type="InterPro" id="IPR008972">
    <property type="entry name" value="Cupredoxin"/>
</dbReference>
<dbReference type="Proteomes" id="UP000460194">
    <property type="component" value="Unassembled WGS sequence"/>
</dbReference>
<dbReference type="AlphaFoldDB" id="A0A6B1ICI4"/>